<dbReference type="Pfam" id="PF00583">
    <property type="entry name" value="Acetyltransf_1"/>
    <property type="match status" value="1"/>
</dbReference>
<evidence type="ECO:0000256" key="1">
    <source>
        <dbReference type="RuleBase" id="RU363094"/>
    </source>
</evidence>
<gene>
    <name evidence="3" type="primary">rimI</name>
    <name evidence="3" type="ORF">KGMB01110_09700</name>
</gene>
<dbReference type="PANTHER" id="PTHR47542">
    <property type="entry name" value="ACYL-COA N-ACYLTRANSFERASES (NAT) SUPERFAMILY PROTEIN"/>
    <property type="match status" value="1"/>
</dbReference>
<dbReference type="PANTHER" id="PTHR47542:SF2">
    <property type="entry name" value="ACYL-COA N-ACYLTRANSFERASES (NAT) SUPERFAMILY PROTEIN"/>
    <property type="match status" value="1"/>
</dbReference>
<protein>
    <recommendedName>
        <fullName evidence="1">[Ribosomal protein bS18]-alanine N-acetyltransferase</fullName>
        <ecNumber evidence="1">2.3.1.266</ecNumber>
    </recommendedName>
</protein>
<dbReference type="InterPro" id="IPR006464">
    <property type="entry name" value="AcTrfase_RimI/Ard1"/>
</dbReference>
<dbReference type="Proteomes" id="UP000265643">
    <property type="component" value="Unassembled WGS sequence"/>
</dbReference>
<dbReference type="SUPFAM" id="SSF55729">
    <property type="entry name" value="Acyl-CoA N-acyltransferases (Nat)"/>
    <property type="match status" value="1"/>
</dbReference>
<keyword evidence="4" id="KW-1185">Reference proteome</keyword>
<evidence type="ECO:0000313" key="4">
    <source>
        <dbReference type="Proteomes" id="UP000265643"/>
    </source>
</evidence>
<reference evidence="4" key="1">
    <citation type="submission" date="2018-09" db="EMBL/GenBank/DDBJ databases">
        <title>Draft Genome Sequence of Mediterraneibacter sp. KCTC 15684.</title>
        <authorList>
            <person name="Kim J.S."/>
            <person name="Han K.I."/>
            <person name="Suh M.K."/>
            <person name="Lee K.C."/>
            <person name="Eom M.K."/>
            <person name="Lee J.H."/>
            <person name="Park S.H."/>
            <person name="Kang S.W."/>
            <person name="Park J.E."/>
            <person name="Oh B.S."/>
            <person name="Yu S.Y."/>
            <person name="Choi S.H."/>
            <person name="Lee D.H."/>
            <person name="Yoon H."/>
            <person name="Kim B."/>
            <person name="Yang S.J."/>
            <person name="Lee J.S."/>
        </authorList>
    </citation>
    <scope>NUCLEOTIDE SEQUENCE [LARGE SCALE GENOMIC DNA]</scope>
    <source>
        <strain evidence="4">KCTC 15684</strain>
    </source>
</reference>
<dbReference type="EMBL" id="BHGK01000001">
    <property type="protein sequence ID" value="GCA66534.1"/>
    <property type="molecule type" value="Genomic_DNA"/>
</dbReference>
<dbReference type="InterPro" id="IPR000182">
    <property type="entry name" value="GNAT_dom"/>
</dbReference>
<dbReference type="PROSITE" id="PS51186">
    <property type="entry name" value="GNAT"/>
    <property type="match status" value="1"/>
</dbReference>
<keyword evidence="1" id="KW-0963">Cytoplasm</keyword>
<dbReference type="GO" id="GO:0008999">
    <property type="term" value="F:protein-N-terminal-alanine acetyltransferase activity"/>
    <property type="evidence" value="ECO:0007669"/>
    <property type="project" value="UniProtKB-EC"/>
</dbReference>
<comment type="subcellular location">
    <subcellularLocation>
        <location evidence="1">Cytoplasm</location>
    </subcellularLocation>
</comment>
<comment type="caution">
    <text evidence="3">The sequence shown here is derived from an EMBL/GenBank/DDBJ whole genome shotgun (WGS) entry which is preliminary data.</text>
</comment>
<name>A0A391NYD2_9FIRM</name>
<dbReference type="NCBIfam" id="TIGR01575">
    <property type="entry name" value="rimI"/>
    <property type="match status" value="1"/>
</dbReference>
<evidence type="ECO:0000259" key="2">
    <source>
        <dbReference type="PROSITE" id="PS51186"/>
    </source>
</evidence>
<dbReference type="InterPro" id="IPR016181">
    <property type="entry name" value="Acyl_CoA_acyltransferase"/>
</dbReference>
<dbReference type="CDD" id="cd04301">
    <property type="entry name" value="NAT_SF"/>
    <property type="match status" value="1"/>
</dbReference>
<accession>A0A391NYD2</accession>
<organism evidence="3 4">
    <name type="scientific">Mediterraneibacter butyricigenes</name>
    <dbReference type="NCBI Taxonomy" id="2316025"/>
    <lineage>
        <taxon>Bacteria</taxon>
        <taxon>Bacillati</taxon>
        <taxon>Bacillota</taxon>
        <taxon>Clostridia</taxon>
        <taxon>Lachnospirales</taxon>
        <taxon>Lachnospiraceae</taxon>
        <taxon>Mediterraneibacter</taxon>
    </lineage>
</organism>
<dbReference type="RefSeq" id="WP_170141690.1">
    <property type="nucleotide sequence ID" value="NZ_BHGK01000001.1"/>
</dbReference>
<feature type="domain" description="N-acetyltransferase" evidence="2">
    <location>
        <begin position="11"/>
        <end position="155"/>
    </location>
</feature>
<comment type="catalytic activity">
    <reaction evidence="1">
        <text>N-terminal L-alanyl-[ribosomal protein bS18] + acetyl-CoA = N-terminal N(alpha)-acetyl-L-alanyl-[ribosomal protein bS18] + CoA + H(+)</text>
        <dbReference type="Rhea" id="RHEA:43756"/>
        <dbReference type="Rhea" id="RHEA-COMP:10676"/>
        <dbReference type="Rhea" id="RHEA-COMP:10677"/>
        <dbReference type="ChEBI" id="CHEBI:15378"/>
        <dbReference type="ChEBI" id="CHEBI:57287"/>
        <dbReference type="ChEBI" id="CHEBI:57288"/>
        <dbReference type="ChEBI" id="CHEBI:64718"/>
        <dbReference type="ChEBI" id="CHEBI:83683"/>
        <dbReference type="EC" id="2.3.1.266"/>
    </reaction>
</comment>
<comment type="similarity">
    <text evidence="1">Belongs to the acetyltransferase family. RimI subfamily.</text>
</comment>
<comment type="function">
    <text evidence="1">Acetylates the N-terminal alanine of ribosomal protein bS18.</text>
</comment>
<proteinExistence type="inferred from homology"/>
<dbReference type="GO" id="GO:0005737">
    <property type="term" value="C:cytoplasm"/>
    <property type="evidence" value="ECO:0007669"/>
    <property type="project" value="UniProtKB-SubCell"/>
</dbReference>
<dbReference type="EC" id="2.3.1.266" evidence="1"/>
<sequence length="155" mass="17479">MEANMENHAEITLRSATAEDLEEIETLERKCFTDPWSLRSLQESLAEKNTGCIVAVRSGNILGYVLYGAVLDECEIYRIAVAKSGRRQRIGALLLKNLEEISKDHQIMRILLDVREKNEGARGFYASMGFSVDGVRKNFYQNPGDHAVLMSKVLK</sequence>
<evidence type="ECO:0000313" key="3">
    <source>
        <dbReference type="EMBL" id="GCA66534.1"/>
    </source>
</evidence>
<dbReference type="AlphaFoldDB" id="A0A391NYD2"/>
<keyword evidence="3" id="KW-0808">Transferase</keyword>
<dbReference type="Gene3D" id="3.40.630.30">
    <property type="match status" value="1"/>
</dbReference>